<dbReference type="RefSeq" id="WP_143985996.1">
    <property type="nucleotide sequence ID" value="NZ_CP041692.1"/>
</dbReference>
<sequence>MSNGDPHVRPAPYVVDHHQRARSEADLSHLLDAPAGRDGFIGVRDGHLVQPDGRRLRIWGVNLTGWTKGSTLLPPKEEAPIWAAALARFGINCVRFHFLDLPTLDEEDVDHQQPGGLIDRRQEHTRSFDPEQLDRLDFFVAELKQRGIYTNLNLNVGRTYTEGDGVPDWDAVRIWKGMTFIGERLIELQRDYARDLLTHHNPYTGNEYRHEPAVAIVEIVNENSLYEFWMRNWLRGERTKDNPDIQLDFTPFYAEQLDARYQDWLAGNRTEDQLAELRKLAGVAADAPIPRLRVEQFAEAPAPLFHAEGEFYGAVERDFFLDMKRYLTDDLGVASLIVGCADHTYWIPNQPIVQGTSQLDIVDGHVYWQHPAIWGARNTPMVDDPLNSTIVKLSRSPVAGKPFMVSEVNHPNPNEYAAEMIPILAAYAAFQDWDGIFFYTFEPKALGDYQRYVADNFDITLDPVKLIQLAAGALIFCRADVRPARRTVTRSYSAEQVLESIRLPESARPYFTPGFPTSTALRHGLRISSFDGEPTAAFAADEPGPYLTDTGELGWHVSPEHGGLVTIDTDRTQALVGFVTANGRTTRHLAADVANRFCAITLSSLDEQPIARSEKLLLTACSRIENTGTQWNARHTLWETWGHGPTLIEPVTGWLVLTDLQGPIDIQVTPLDGSDRPIVEPVHARRLEIGWEIPLGDPATTQYLIHPVRSAEQAKRLARGGPRSEFFG</sequence>
<dbReference type="Proteomes" id="UP000319263">
    <property type="component" value="Chromosome"/>
</dbReference>
<gene>
    <name evidence="1" type="ORF">FOE78_09080</name>
</gene>
<dbReference type="InterPro" id="IPR017853">
    <property type="entry name" value="GH"/>
</dbReference>
<dbReference type="AlphaFoldDB" id="A0A516PXX7"/>
<dbReference type="EMBL" id="CP041692">
    <property type="protein sequence ID" value="QDP96030.1"/>
    <property type="molecule type" value="Genomic_DNA"/>
</dbReference>
<dbReference type="OrthoDB" id="9801493at2"/>
<organism evidence="1 2">
    <name type="scientific">Microlunatus elymi</name>
    <dbReference type="NCBI Taxonomy" id="2596828"/>
    <lineage>
        <taxon>Bacteria</taxon>
        <taxon>Bacillati</taxon>
        <taxon>Actinomycetota</taxon>
        <taxon>Actinomycetes</taxon>
        <taxon>Propionibacteriales</taxon>
        <taxon>Propionibacteriaceae</taxon>
        <taxon>Microlunatus</taxon>
    </lineage>
</organism>
<protein>
    <submittedName>
        <fullName evidence="1">Uncharacterized protein</fullName>
    </submittedName>
</protein>
<proteinExistence type="predicted"/>
<dbReference type="SUPFAM" id="SSF51445">
    <property type="entry name" value="(Trans)glycosidases"/>
    <property type="match status" value="1"/>
</dbReference>
<name>A0A516PXX7_9ACTN</name>
<dbReference type="KEGG" id="mik:FOE78_09080"/>
<evidence type="ECO:0000313" key="1">
    <source>
        <dbReference type="EMBL" id="QDP96030.1"/>
    </source>
</evidence>
<accession>A0A516PXX7</accession>
<dbReference type="Gene3D" id="3.20.20.80">
    <property type="entry name" value="Glycosidases"/>
    <property type="match status" value="1"/>
</dbReference>
<reference evidence="1 2" key="1">
    <citation type="submission" date="2019-07" db="EMBL/GenBank/DDBJ databases">
        <title>Microlunatus dokdonensis sp. nov. isolated from the rhizospheric soil of the wild plant Elymus tsukushiensis.</title>
        <authorList>
            <person name="Ghim S.-Y."/>
            <person name="Hwang Y.-J."/>
            <person name="Son J.-S."/>
            <person name="Shin J.-H."/>
        </authorList>
    </citation>
    <scope>NUCLEOTIDE SEQUENCE [LARGE SCALE GENOMIC DNA]</scope>
    <source>
        <strain evidence="1 2">KUDC0627</strain>
    </source>
</reference>
<keyword evidence="2" id="KW-1185">Reference proteome</keyword>
<evidence type="ECO:0000313" key="2">
    <source>
        <dbReference type="Proteomes" id="UP000319263"/>
    </source>
</evidence>